<dbReference type="PANTHER" id="PTHR21248">
    <property type="entry name" value="CARDIOLIPIN SYNTHASE"/>
    <property type="match status" value="1"/>
</dbReference>
<accession>X6MI45</accession>
<reference evidence="3 4" key="1">
    <citation type="journal article" date="2013" name="Curr. Biol.">
        <title>The Genome of the Foraminiferan Reticulomyxa filosa.</title>
        <authorList>
            <person name="Glockner G."/>
            <person name="Hulsmann N."/>
            <person name="Schleicher M."/>
            <person name="Noegel A.A."/>
            <person name="Eichinger L."/>
            <person name="Gallinger C."/>
            <person name="Pawlowski J."/>
            <person name="Sierra R."/>
            <person name="Euteneuer U."/>
            <person name="Pillet L."/>
            <person name="Moustafa A."/>
            <person name="Platzer M."/>
            <person name="Groth M."/>
            <person name="Szafranski K."/>
            <person name="Schliwa M."/>
        </authorList>
    </citation>
    <scope>NUCLEOTIDE SEQUENCE [LARGE SCALE GENOMIC DNA]</scope>
</reference>
<feature type="region of interest" description="Disordered" evidence="1">
    <location>
        <begin position="242"/>
        <end position="290"/>
    </location>
</feature>
<feature type="compositionally biased region" description="Polar residues" evidence="1">
    <location>
        <begin position="259"/>
        <end position="274"/>
    </location>
</feature>
<sequence length="611" mass="71541">MRNENENDITDRKTLIPLGNVSLENKIEFYHHGDSFFRRLWDDIENAKSQILFETYIMNPDAVGIRTIDLLTKACQRGVNVTLIIDGFGGSQMTASHFVEFQKAGGIVLFYNPLHVSRWFSKMVHFENLMLFAYRNHKKCVVIDSKIGYTGGMNISGEYCSPAINGGINKFRDTHCRLQGSVVGLLQDAIYYSIIDIDPQITEENNIELENLRKKEVLVNRNKKSSGVFFLDTFYIHGLPKATSQPSDSNSKERLTDGTWPSSESAPYSTWQQWKQRHDARSSSHPFPLMPSVLRHRYDNSIERFQKWLQRHETPQMFSDKKIQWKTDKELEDIEKHTNPTNLSKVVRQAKASVYGNEEKLVEETEEELIHRVHEDDTHEYEHILKTKIKSEKEAQKEIQNQCDTYIQVLESYRETKMRNIQNALQSAIDHSLSHVFVMNPYFLPPRKLKKALINASLRNVDVRIITCDQSDVWMVSLASRHIYEELLQYPHIRLFEYSKKVLHGKMVLIDDIFVSIGSFNFDDWSHARNLEMNLMIADPKCGETIREQFMLDLNDCKEVKLEDVKKRHWYQKWLYWIAYTGSRMIDKIFLKVQQVFHDLSSILFLCTIFT</sequence>
<proteinExistence type="predicted"/>
<dbReference type="SMART" id="SM00155">
    <property type="entry name" value="PLDc"/>
    <property type="match status" value="2"/>
</dbReference>
<organism evidence="3 4">
    <name type="scientific">Reticulomyxa filosa</name>
    <dbReference type="NCBI Taxonomy" id="46433"/>
    <lineage>
        <taxon>Eukaryota</taxon>
        <taxon>Sar</taxon>
        <taxon>Rhizaria</taxon>
        <taxon>Retaria</taxon>
        <taxon>Foraminifera</taxon>
        <taxon>Monothalamids</taxon>
        <taxon>Reticulomyxidae</taxon>
        <taxon>Reticulomyxa</taxon>
    </lineage>
</organism>
<dbReference type="OrthoDB" id="14911at2759"/>
<dbReference type="PANTHER" id="PTHR21248:SF22">
    <property type="entry name" value="PHOSPHOLIPASE D"/>
    <property type="match status" value="1"/>
</dbReference>
<dbReference type="AlphaFoldDB" id="X6MI45"/>
<keyword evidence="4" id="KW-1185">Reference proteome</keyword>
<dbReference type="Pfam" id="PF13091">
    <property type="entry name" value="PLDc_2"/>
    <property type="match status" value="2"/>
</dbReference>
<name>X6MI45_RETFI</name>
<dbReference type="OMA" id="WITTPYY"/>
<dbReference type="GO" id="GO:0030572">
    <property type="term" value="F:phosphatidyltransferase activity"/>
    <property type="evidence" value="ECO:0007669"/>
    <property type="project" value="UniProtKB-ARBA"/>
</dbReference>
<comment type="caution">
    <text evidence="3">The sequence shown here is derived from an EMBL/GenBank/DDBJ whole genome shotgun (WGS) entry which is preliminary data.</text>
</comment>
<evidence type="ECO:0000313" key="4">
    <source>
        <dbReference type="Proteomes" id="UP000023152"/>
    </source>
</evidence>
<dbReference type="Gene3D" id="3.30.870.10">
    <property type="entry name" value="Endonuclease Chain A"/>
    <property type="match status" value="2"/>
</dbReference>
<feature type="domain" description="PLD phosphodiesterase" evidence="2">
    <location>
        <begin position="132"/>
        <end position="159"/>
    </location>
</feature>
<dbReference type="CDD" id="cd09110">
    <property type="entry name" value="PLDc_CLS_1"/>
    <property type="match status" value="1"/>
</dbReference>
<dbReference type="CDD" id="cd09159">
    <property type="entry name" value="PLDc_ybhO_like_2"/>
    <property type="match status" value="1"/>
</dbReference>
<evidence type="ECO:0000313" key="3">
    <source>
        <dbReference type="EMBL" id="ETO13539.1"/>
    </source>
</evidence>
<evidence type="ECO:0000259" key="2">
    <source>
        <dbReference type="PROSITE" id="PS50035"/>
    </source>
</evidence>
<gene>
    <name evidence="3" type="ORF">RFI_23835</name>
</gene>
<feature type="domain" description="PLD phosphodiesterase" evidence="2">
    <location>
        <begin position="499"/>
        <end position="526"/>
    </location>
</feature>
<dbReference type="GO" id="GO:0032049">
    <property type="term" value="P:cardiolipin biosynthetic process"/>
    <property type="evidence" value="ECO:0007669"/>
    <property type="project" value="UniProtKB-ARBA"/>
</dbReference>
<evidence type="ECO:0000256" key="1">
    <source>
        <dbReference type="SAM" id="MobiDB-lite"/>
    </source>
</evidence>
<dbReference type="InterPro" id="IPR001736">
    <property type="entry name" value="PLipase_D/transphosphatidylase"/>
</dbReference>
<dbReference type="Proteomes" id="UP000023152">
    <property type="component" value="Unassembled WGS sequence"/>
</dbReference>
<dbReference type="EMBL" id="ASPP01020546">
    <property type="protein sequence ID" value="ETO13539.1"/>
    <property type="molecule type" value="Genomic_DNA"/>
</dbReference>
<dbReference type="PROSITE" id="PS50035">
    <property type="entry name" value="PLD"/>
    <property type="match status" value="2"/>
</dbReference>
<protein>
    <submittedName>
        <fullName evidence="3">Phospholipase D</fullName>
    </submittedName>
</protein>
<dbReference type="InterPro" id="IPR025202">
    <property type="entry name" value="PLD-like_dom"/>
</dbReference>
<dbReference type="SUPFAM" id="SSF56024">
    <property type="entry name" value="Phospholipase D/nuclease"/>
    <property type="match status" value="2"/>
</dbReference>